<dbReference type="Proteomes" id="UP000076532">
    <property type="component" value="Unassembled WGS sequence"/>
</dbReference>
<reference evidence="2 3" key="1">
    <citation type="journal article" date="2016" name="Mol. Biol. Evol.">
        <title>Comparative Genomics of Early-Diverging Mushroom-Forming Fungi Provides Insights into the Origins of Lignocellulose Decay Capabilities.</title>
        <authorList>
            <person name="Nagy L.G."/>
            <person name="Riley R."/>
            <person name="Tritt A."/>
            <person name="Adam C."/>
            <person name="Daum C."/>
            <person name="Floudas D."/>
            <person name="Sun H."/>
            <person name="Yadav J.S."/>
            <person name="Pangilinan J."/>
            <person name="Larsson K.H."/>
            <person name="Matsuura K."/>
            <person name="Barry K."/>
            <person name="Labutti K."/>
            <person name="Kuo R."/>
            <person name="Ohm R.A."/>
            <person name="Bhattacharya S.S."/>
            <person name="Shirouzu T."/>
            <person name="Yoshinaga Y."/>
            <person name="Martin F.M."/>
            <person name="Grigoriev I.V."/>
            <person name="Hibbett D.S."/>
        </authorList>
    </citation>
    <scope>NUCLEOTIDE SEQUENCE [LARGE SCALE GENOMIC DNA]</scope>
    <source>
        <strain evidence="2 3">CBS 109695</strain>
    </source>
</reference>
<evidence type="ECO:0000256" key="1">
    <source>
        <dbReference type="SAM" id="MobiDB-lite"/>
    </source>
</evidence>
<protein>
    <submittedName>
        <fullName evidence="2">Uncharacterized protein</fullName>
    </submittedName>
</protein>
<organism evidence="2 3">
    <name type="scientific">Athelia psychrophila</name>
    <dbReference type="NCBI Taxonomy" id="1759441"/>
    <lineage>
        <taxon>Eukaryota</taxon>
        <taxon>Fungi</taxon>
        <taxon>Dikarya</taxon>
        <taxon>Basidiomycota</taxon>
        <taxon>Agaricomycotina</taxon>
        <taxon>Agaricomycetes</taxon>
        <taxon>Agaricomycetidae</taxon>
        <taxon>Atheliales</taxon>
        <taxon>Atheliaceae</taxon>
        <taxon>Athelia</taxon>
    </lineage>
</organism>
<name>A0A166L5R0_9AGAM</name>
<keyword evidence="3" id="KW-1185">Reference proteome</keyword>
<dbReference type="AlphaFoldDB" id="A0A166L5R0"/>
<dbReference type="EMBL" id="KV417538">
    <property type="protein sequence ID" value="KZP22606.1"/>
    <property type="molecule type" value="Genomic_DNA"/>
</dbReference>
<evidence type="ECO:0000313" key="3">
    <source>
        <dbReference type="Proteomes" id="UP000076532"/>
    </source>
</evidence>
<accession>A0A166L5R0</accession>
<sequence length="265" mass="29230">MPHLQRPEALTGMTGAHYSSLFDSGLRAMSAHSRTLPLPLANALPLHPFPSRSPVNSTFWSSGGESDEELEPRSPSSGLSCDSSSTVTGAPDSERVLMIKGVPLLFGMSRNLSSDVSSSLPPSSRCSCLDPLALSSRWSSTDYDASSNTDSFPISPVDFEDDSFLSLTISTQPSTRRCSISSQNPTPYTKSPSQRGSWYSLTERTHLDTNDDHWMYEFEADLPSDPSPKYPAEKSPVEAPRWENDWRAFHTHYIKESQEAMRSSD</sequence>
<feature type="region of interest" description="Disordered" evidence="1">
    <location>
        <begin position="175"/>
        <end position="196"/>
    </location>
</feature>
<feature type="compositionally biased region" description="Low complexity" evidence="1">
    <location>
        <begin position="74"/>
        <end position="85"/>
    </location>
</feature>
<gene>
    <name evidence="2" type="ORF">FIBSPDRAFT_890240</name>
</gene>
<evidence type="ECO:0000313" key="2">
    <source>
        <dbReference type="EMBL" id="KZP22606.1"/>
    </source>
</evidence>
<feature type="region of interest" description="Disordered" evidence="1">
    <location>
        <begin position="57"/>
        <end position="92"/>
    </location>
</feature>
<proteinExistence type="predicted"/>